<name>A0A502E7B5_9MYCO</name>
<accession>A0A502E7B5</accession>
<keyword evidence="7" id="KW-1185">Reference proteome</keyword>
<keyword evidence="1" id="KW-0805">Transcription regulation</keyword>
<dbReference type="PANTHER" id="PTHR30055">
    <property type="entry name" value="HTH-TYPE TRANSCRIPTIONAL REGULATOR RUTR"/>
    <property type="match status" value="1"/>
</dbReference>
<dbReference type="InterPro" id="IPR050109">
    <property type="entry name" value="HTH-type_TetR-like_transc_reg"/>
</dbReference>
<protein>
    <submittedName>
        <fullName evidence="6">TetR family transcriptional regulator</fullName>
    </submittedName>
</protein>
<gene>
    <name evidence="6" type="ORF">EAH80_17180</name>
</gene>
<dbReference type="GO" id="GO:0003700">
    <property type="term" value="F:DNA-binding transcription factor activity"/>
    <property type="evidence" value="ECO:0007669"/>
    <property type="project" value="TreeGrafter"/>
</dbReference>
<dbReference type="Pfam" id="PF00440">
    <property type="entry name" value="TetR_N"/>
    <property type="match status" value="1"/>
</dbReference>
<dbReference type="SUPFAM" id="SSF46689">
    <property type="entry name" value="Homeodomain-like"/>
    <property type="match status" value="1"/>
</dbReference>
<keyword evidence="2 4" id="KW-0238">DNA-binding</keyword>
<evidence type="ECO:0000256" key="2">
    <source>
        <dbReference type="ARBA" id="ARBA00023125"/>
    </source>
</evidence>
<evidence type="ECO:0000256" key="1">
    <source>
        <dbReference type="ARBA" id="ARBA00023015"/>
    </source>
</evidence>
<evidence type="ECO:0000256" key="3">
    <source>
        <dbReference type="ARBA" id="ARBA00023163"/>
    </source>
</evidence>
<organism evidence="6 7">
    <name type="scientific">Mycolicibacterium hodleri</name>
    <dbReference type="NCBI Taxonomy" id="49897"/>
    <lineage>
        <taxon>Bacteria</taxon>
        <taxon>Bacillati</taxon>
        <taxon>Actinomycetota</taxon>
        <taxon>Actinomycetes</taxon>
        <taxon>Mycobacteriales</taxon>
        <taxon>Mycobacteriaceae</taxon>
        <taxon>Mycolicibacterium</taxon>
    </lineage>
</organism>
<dbReference type="AlphaFoldDB" id="A0A502E7B5"/>
<evidence type="ECO:0000313" key="7">
    <source>
        <dbReference type="Proteomes" id="UP000320095"/>
    </source>
</evidence>
<dbReference type="OrthoDB" id="4551013at2"/>
<proteinExistence type="predicted"/>
<keyword evidence="3" id="KW-0804">Transcription</keyword>
<dbReference type="PANTHER" id="PTHR30055:SF234">
    <property type="entry name" value="HTH-TYPE TRANSCRIPTIONAL REGULATOR BETI"/>
    <property type="match status" value="1"/>
</dbReference>
<dbReference type="GO" id="GO:0000976">
    <property type="term" value="F:transcription cis-regulatory region binding"/>
    <property type="evidence" value="ECO:0007669"/>
    <property type="project" value="TreeGrafter"/>
</dbReference>
<dbReference type="InterPro" id="IPR009057">
    <property type="entry name" value="Homeodomain-like_sf"/>
</dbReference>
<sequence>MLVLAAMALWRTKGYASTTVAEICTAAGVSKALFYFYFPRKEDVLFEVGVMSTQAAQRTIGNLLTKPYEIRHVVTAALTTFERSMARNPRELIVETILEGYRHEHRILAGGSTDQLDADMFTELFTRAQADGKLGMNTSADDVHHLAYLAQTLVSEGARHWAAGSFGDRSFAAVVSDDITTLVDGYHHRTNNP</sequence>
<dbReference type="InterPro" id="IPR001647">
    <property type="entry name" value="HTH_TetR"/>
</dbReference>
<feature type="DNA-binding region" description="H-T-H motif" evidence="4">
    <location>
        <begin position="19"/>
        <end position="38"/>
    </location>
</feature>
<dbReference type="PRINTS" id="PR00455">
    <property type="entry name" value="HTHTETR"/>
</dbReference>
<feature type="domain" description="HTH tetR-type" evidence="5">
    <location>
        <begin position="1"/>
        <end position="56"/>
    </location>
</feature>
<reference evidence="6 7" key="1">
    <citation type="journal article" date="2019" name="Environ. Microbiol.">
        <title>Species interactions and distinct microbial communities in high Arctic permafrost affected cryosols are associated with the CH4 and CO2 gas fluxes.</title>
        <authorList>
            <person name="Altshuler I."/>
            <person name="Hamel J."/>
            <person name="Turney S."/>
            <person name="Magnuson E."/>
            <person name="Levesque R."/>
            <person name="Greer C."/>
            <person name="Whyte L.G."/>
        </authorList>
    </citation>
    <scope>NUCLEOTIDE SEQUENCE [LARGE SCALE GENOMIC DNA]</scope>
    <source>
        <strain evidence="6 7">S5.20</strain>
    </source>
</reference>
<dbReference type="Proteomes" id="UP000320095">
    <property type="component" value="Unassembled WGS sequence"/>
</dbReference>
<evidence type="ECO:0000259" key="5">
    <source>
        <dbReference type="PROSITE" id="PS50977"/>
    </source>
</evidence>
<evidence type="ECO:0000256" key="4">
    <source>
        <dbReference type="PROSITE-ProRule" id="PRU00335"/>
    </source>
</evidence>
<dbReference type="Gene3D" id="1.10.357.10">
    <property type="entry name" value="Tetracycline Repressor, domain 2"/>
    <property type="match status" value="1"/>
</dbReference>
<dbReference type="PROSITE" id="PS50977">
    <property type="entry name" value="HTH_TETR_2"/>
    <property type="match status" value="1"/>
</dbReference>
<comment type="caution">
    <text evidence="6">The sequence shown here is derived from an EMBL/GenBank/DDBJ whole genome shotgun (WGS) entry which is preliminary data.</text>
</comment>
<dbReference type="EMBL" id="RCZG01000006">
    <property type="protein sequence ID" value="TPG33244.1"/>
    <property type="molecule type" value="Genomic_DNA"/>
</dbReference>
<evidence type="ECO:0000313" key="6">
    <source>
        <dbReference type="EMBL" id="TPG33244.1"/>
    </source>
</evidence>